<protein>
    <submittedName>
        <fullName evidence="2">Uncharacterized protein</fullName>
    </submittedName>
</protein>
<dbReference type="AlphaFoldDB" id="A0A2U9NSA3"/>
<feature type="transmembrane region" description="Helical" evidence="1">
    <location>
        <begin position="144"/>
        <end position="170"/>
    </location>
</feature>
<keyword evidence="1" id="KW-1133">Transmembrane helix</keyword>
<dbReference type="EMBL" id="MG755803">
    <property type="protein sequence ID" value="AWT39756.1"/>
    <property type="molecule type" value="Genomic_DNA"/>
</dbReference>
<name>A0A2U9NSA3_9STRA</name>
<organism evidence="2">
    <name type="scientific">Psammoneis obaidii</name>
    <dbReference type="NCBI Taxonomy" id="1706219"/>
    <lineage>
        <taxon>Eukaryota</taxon>
        <taxon>Sar</taxon>
        <taxon>Stramenopiles</taxon>
        <taxon>Ochrophyta</taxon>
        <taxon>Bacillariophyta</taxon>
        <taxon>Mediophyceae</taxon>
        <taxon>Biddulphiophycidae</taxon>
        <taxon>Triceratiales</taxon>
        <taxon>Plagiogrammaceae</taxon>
        <taxon>Psammoneis</taxon>
    </lineage>
</organism>
<feature type="transmembrane region" description="Helical" evidence="1">
    <location>
        <begin position="350"/>
        <end position="371"/>
    </location>
</feature>
<accession>A0A2U9NSA3</accession>
<proteinExistence type="predicted"/>
<feature type="transmembrane region" description="Helical" evidence="1">
    <location>
        <begin position="293"/>
        <end position="313"/>
    </location>
</feature>
<geneLocation type="chloroplast" evidence="2"/>
<feature type="transmembrane region" description="Helical" evidence="1">
    <location>
        <begin position="120"/>
        <end position="137"/>
    </location>
</feature>
<keyword evidence="1" id="KW-0812">Transmembrane</keyword>
<reference evidence="2" key="1">
    <citation type="journal article" date="2018" name="Adv. Bot. Res.">
        <title>Evolution of the Plastid Genomes in Diatoms.</title>
        <authorList>
            <person name="Yu M."/>
            <person name="Ashworth M.P."/>
            <person name="Hajrah N.H."/>
            <person name="Khiyami M.A."/>
            <person name="Sabir M.J."/>
            <person name="Alhebshi A.M."/>
            <person name="Al-Malki A.L."/>
            <person name="Sabir J.S.M."/>
            <person name="Theriot E.C."/>
            <person name="Jansen R.K."/>
        </authorList>
    </citation>
    <scope>NUCLEOTIDE SEQUENCE</scope>
</reference>
<dbReference type="RefSeq" id="YP_009497043.1">
    <property type="nucleotide sequence ID" value="NC_038004.1"/>
</dbReference>
<keyword evidence="2" id="KW-0150">Chloroplast</keyword>
<keyword evidence="1" id="KW-0472">Membrane</keyword>
<sequence>MYIIITSRTIKSERKECLIIVNLRSLKIKIILIQLLFMNNLSQFLFLLVEINQETVLNWLGIEDPRIADLRNLEFEYLPETEIDTSILGSSPQISIETFRIILNAVWDRLQHGGLGLADIENIILFMAFFRFIILVLRFNLKTGFLITCIGLVAAYIWYLHLSSIIFGYMRVLFKMPFMTRIALDLIDLRDVKKAARGESFSIRYPIKLLWKSFTDWSSQNNGFNIDPLSMLFTKFSGGIKPYTDRLYYLIYRDVGPATLKMCRTIYRDIAPLARYTFIVRIGKKYCPYLVRWHWTFTMLLSVTERFVIYFVYRLTLYISRVLTPEYRMLETGDSFQQFRALQLETDIKMLYIVACTVVMSHIAFIVYGLLQALWGQYFYVPFFTENVELHLGEVPRTPYSGGNTPGRNAKEDRQKYGGPIRNILYNLQYFIKSIIKKLSRTIKKLFKR</sequence>
<dbReference type="InterPro" id="IPR031383">
    <property type="entry name" value="Ycf90"/>
</dbReference>
<evidence type="ECO:0000256" key="1">
    <source>
        <dbReference type="SAM" id="Phobius"/>
    </source>
</evidence>
<dbReference type="Pfam" id="PF17088">
    <property type="entry name" value="YCF90"/>
    <property type="match status" value="1"/>
</dbReference>
<evidence type="ECO:0000313" key="2">
    <source>
        <dbReference type="EMBL" id="AWT39756.1"/>
    </source>
</evidence>
<dbReference type="GeneID" id="36959532"/>
<keyword evidence="2" id="KW-0934">Plastid</keyword>